<dbReference type="InterPro" id="IPR045759">
    <property type="entry name" value="Ap4A_phos1/2_N"/>
</dbReference>
<keyword evidence="4" id="KW-1185">Reference proteome</keyword>
<feature type="domain" description="Ap4A phosphorylase 1/2 N-terminal" evidence="2">
    <location>
        <begin position="10"/>
        <end position="179"/>
    </location>
</feature>
<evidence type="ECO:0000313" key="4">
    <source>
        <dbReference type="Proteomes" id="UP000192927"/>
    </source>
</evidence>
<dbReference type="Gene3D" id="3.30.428.70">
    <property type="match status" value="1"/>
</dbReference>
<dbReference type="Pfam" id="PF19327">
    <property type="entry name" value="Ap4A_phos_N"/>
    <property type="match status" value="1"/>
</dbReference>
<evidence type="ECO:0000259" key="2">
    <source>
        <dbReference type="Pfam" id="PF19327"/>
    </source>
</evidence>
<dbReference type="InterPro" id="IPR009163">
    <property type="entry name" value="Ap4A_phos1/2"/>
</dbReference>
<dbReference type="AlphaFoldDB" id="A0A1W5CUV1"/>
<name>A0A1W5CUV1_9LECA</name>
<reference evidence="4" key="1">
    <citation type="submission" date="2017-03" db="EMBL/GenBank/DDBJ databases">
        <authorList>
            <person name="Sharma R."/>
            <person name="Thines M."/>
        </authorList>
    </citation>
    <scope>NUCLEOTIDE SEQUENCE [LARGE SCALE GENOMIC DNA]</scope>
</reference>
<dbReference type="PANTHER" id="PTHR38420:SF3">
    <property type="entry name" value="5',5'''-P-1,P-4-TETRAPHOSPHATE PHOSPHORYLASE 2"/>
    <property type="match status" value="1"/>
</dbReference>
<dbReference type="Pfam" id="PF09830">
    <property type="entry name" value="ATP_transf"/>
    <property type="match status" value="1"/>
</dbReference>
<dbReference type="InterPro" id="IPR036265">
    <property type="entry name" value="HIT-like_sf"/>
</dbReference>
<organism evidence="3 4">
    <name type="scientific">Lasallia pustulata</name>
    <dbReference type="NCBI Taxonomy" id="136370"/>
    <lineage>
        <taxon>Eukaryota</taxon>
        <taxon>Fungi</taxon>
        <taxon>Dikarya</taxon>
        <taxon>Ascomycota</taxon>
        <taxon>Pezizomycotina</taxon>
        <taxon>Lecanoromycetes</taxon>
        <taxon>OSLEUM clade</taxon>
        <taxon>Umbilicariomycetidae</taxon>
        <taxon>Umbilicariales</taxon>
        <taxon>Umbilicariaceae</taxon>
        <taxon>Lasallia</taxon>
    </lineage>
</organism>
<dbReference type="GO" id="GO:0003877">
    <property type="term" value="F:ATP:ADP adenylyltransferase activity"/>
    <property type="evidence" value="ECO:0007669"/>
    <property type="project" value="InterPro"/>
</dbReference>
<dbReference type="Proteomes" id="UP000192927">
    <property type="component" value="Unassembled WGS sequence"/>
</dbReference>
<dbReference type="InterPro" id="IPR019200">
    <property type="entry name" value="ATP_adenylylTrfase_C"/>
</dbReference>
<dbReference type="EMBL" id="FWEW01000275">
    <property type="protein sequence ID" value="SLM34449.1"/>
    <property type="molecule type" value="Genomic_DNA"/>
</dbReference>
<proteinExistence type="predicted"/>
<evidence type="ECO:0000259" key="1">
    <source>
        <dbReference type="Pfam" id="PF09830"/>
    </source>
</evidence>
<feature type="domain" description="ATP adenylyltransferase C-terminal" evidence="1">
    <location>
        <begin position="206"/>
        <end position="342"/>
    </location>
</feature>
<dbReference type="InterPro" id="IPR043171">
    <property type="entry name" value="Ap4A_phos1/2-like"/>
</dbReference>
<sequence length="352" mass="38072">MAHISLGLTDSLPALVRQKFLAAKAQDDLLFSATELAVIRAGGLPFQLRYCPALSQKPTYEAPSSHESRASKKPDPFENPIAALLIANIPAEKPTHNLVLNKYPVIPEHFMVATRAYKEQTHLLEEEDFEITHACLKAWGAQKNGDAATGRLFAFFNSGRYSGASQAHRHIQFLPVEEMEGRSSDNGWKPLIDLMEEGVSQGAAGKLPFACFSAPIPNNPSASDLTSIYLRLYGEAVKAVRNYMKANADNGMKLEASDDGSAAISYNLAMTTSAMAICPRKSETATLGVAEHFSDGAGRIGPVALNGTILAGTLMVKTEEDWIGLRRDEGRLLDLLKMVGIPPEDGVYGGKI</sequence>
<dbReference type="PANTHER" id="PTHR38420">
    <property type="entry name" value="AP-4-A PHOSPHORYLASE II"/>
    <property type="match status" value="1"/>
</dbReference>
<evidence type="ECO:0000313" key="3">
    <source>
        <dbReference type="EMBL" id="SLM34449.1"/>
    </source>
</evidence>
<accession>A0A1W5CUV1</accession>
<dbReference type="GO" id="GO:0005524">
    <property type="term" value="F:ATP binding"/>
    <property type="evidence" value="ECO:0007669"/>
    <property type="project" value="InterPro"/>
</dbReference>
<dbReference type="GO" id="GO:0009117">
    <property type="term" value="P:nucleotide metabolic process"/>
    <property type="evidence" value="ECO:0007669"/>
    <property type="project" value="InterPro"/>
</dbReference>
<protein>
    <submittedName>
        <fullName evidence="3">HIT-like domain</fullName>
    </submittedName>
</protein>
<dbReference type="SUPFAM" id="SSF54197">
    <property type="entry name" value="HIT-like"/>
    <property type="match status" value="1"/>
</dbReference>